<gene>
    <name evidence="6" type="primary">pal_1</name>
    <name evidence="6" type="ORF">DSM104443_00383</name>
</gene>
<dbReference type="InterPro" id="IPR050330">
    <property type="entry name" value="Bact_OuterMem_StrucFunc"/>
</dbReference>
<keyword evidence="4" id="KW-0732">Signal</keyword>
<dbReference type="RefSeq" id="WP_171089036.1">
    <property type="nucleotide sequence ID" value="NZ_CP053069.1"/>
</dbReference>
<dbReference type="InterPro" id="IPR025511">
    <property type="entry name" value="DUF4398"/>
</dbReference>
<dbReference type="PANTHER" id="PTHR30329">
    <property type="entry name" value="STATOR ELEMENT OF FLAGELLAR MOTOR COMPLEX"/>
    <property type="match status" value="1"/>
</dbReference>
<dbReference type="Pfam" id="PF00691">
    <property type="entry name" value="OmpA"/>
    <property type="match status" value="1"/>
</dbReference>
<evidence type="ECO:0000256" key="1">
    <source>
        <dbReference type="ARBA" id="ARBA00004442"/>
    </source>
</evidence>
<dbReference type="PROSITE" id="PS51123">
    <property type="entry name" value="OMPA_2"/>
    <property type="match status" value="1"/>
</dbReference>
<dbReference type="InterPro" id="IPR006664">
    <property type="entry name" value="OMP_bac"/>
</dbReference>
<evidence type="ECO:0000256" key="4">
    <source>
        <dbReference type="SAM" id="SignalP"/>
    </source>
</evidence>
<dbReference type="Proteomes" id="UP000501534">
    <property type="component" value="Chromosome"/>
</dbReference>
<dbReference type="SUPFAM" id="SSF103088">
    <property type="entry name" value="OmpA-like"/>
    <property type="match status" value="1"/>
</dbReference>
<dbReference type="CDD" id="cd07185">
    <property type="entry name" value="OmpA_C-like"/>
    <property type="match status" value="1"/>
</dbReference>
<organism evidence="6 7">
    <name type="scientific">Usitatibacter rugosus</name>
    <dbReference type="NCBI Taxonomy" id="2732067"/>
    <lineage>
        <taxon>Bacteria</taxon>
        <taxon>Pseudomonadati</taxon>
        <taxon>Pseudomonadota</taxon>
        <taxon>Betaproteobacteria</taxon>
        <taxon>Nitrosomonadales</taxon>
        <taxon>Usitatibacteraceae</taxon>
        <taxon>Usitatibacter</taxon>
    </lineage>
</organism>
<dbReference type="Gene3D" id="1.20.1270.390">
    <property type="match status" value="1"/>
</dbReference>
<dbReference type="KEGG" id="uru:DSM104443_00383"/>
<feature type="domain" description="OmpA-like" evidence="5">
    <location>
        <begin position="209"/>
        <end position="326"/>
    </location>
</feature>
<protein>
    <submittedName>
        <fullName evidence="6">Peptidoglycan-associated lipoprotein</fullName>
    </submittedName>
</protein>
<name>A0A6M4GSR3_9PROT</name>
<dbReference type="InterPro" id="IPR036737">
    <property type="entry name" value="OmpA-like_sf"/>
</dbReference>
<dbReference type="AlphaFoldDB" id="A0A6M4GSR3"/>
<evidence type="ECO:0000256" key="3">
    <source>
        <dbReference type="PROSITE-ProRule" id="PRU00473"/>
    </source>
</evidence>
<evidence type="ECO:0000313" key="7">
    <source>
        <dbReference type="Proteomes" id="UP000501534"/>
    </source>
</evidence>
<feature type="chain" id="PRO_5026903338" evidence="4">
    <location>
        <begin position="27"/>
        <end position="333"/>
    </location>
</feature>
<keyword evidence="7" id="KW-1185">Reference proteome</keyword>
<sequence>MEKQKRIHRSGLAVSLLCAAVLAACASVGINDNLEAARAEVNSASADPDVVSRAPLELKNAQEALNRADNLNRGRESIAEVNHHAYLAAVRAQTAKDLARSRRDTDEMTRMQGEVDRLRLANRTREANVARADANMARADASAARTDAAIARDQAQVAAQQAAAASVQAQSATQQADIERARAAQSAADAADAREKLRVVIVELQGKETDRGLLVTLGDVLFQTGRAELLPNAGPRMDKLASYLNQFPDKSLLIEGYTDSVGSDATNQELSIRRAEAVRAALAQRGVSPTRMASRGYGEQFPVASNSSAEGRAMNRRVEVVVADDRGNLKPRA</sequence>
<evidence type="ECO:0000256" key="2">
    <source>
        <dbReference type="ARBA" id="ARBA00023136"/>
    </source>
</evidence>
<dbReference type="GO" id="GO:0009279">
    <property type="term" value="C:cell outer membrane"/>
    <property type="evidence" value="ECO:0007669"/>
    <property type="project" value="UniProtKB-SubCell"/>
</dbReference>
<dbReference type="InterPro" id="IPR006665">
    <property type="entry name" value="OmpA-like"/>
</dbReference>
<reference evidence="6 7" key="1">
    <citation type="submission" date="2020-04" db="EMBL/GenBank/DDBJ databases">
        <title>Usitatibacter rugosus gen. nov., sp. nov. and Usitatibacter palustris sp. nov., novel members of Usitatibacteraceae fam. nov. within the order Nitrosomonadales isolated from soil.</title>
        <authorList>
            <person name="Huber K.J."/>
            <person name="Neumann-Schaal M."/>
            <person name="Geppert A."/>
            <person name="Luckner M."/>
            <person name="Wanner G."/>
            <person name="Overmann J."/>
        </authorList>
    </citation>
    <scope>NUCLEOTIDE SEQUENCE [LARGE SCALE GENOMIC DNA]</scope>
    <source>
        <strain evidence="6 7">0125_3</strain>
    </source>
</reference>
<comment type="subcellular location">
    <subcellularLocation>
        <location evidence="1">Cell outer membrane</location>
    </subcellularLocation>
</comment>
<dbReference type="Gene3D" id="3.30.1330.60">
    <property type="entry name" value="OmpA-like domain"/>
    <property type="match status" value="1"/>
</dbReference>
<accession>A0A6M4GSR3</accession>
<dbReference type="PRINTS" id="PR01023">
    <property type="entry name" value="NAFLGMOTY"/>
</dbReference>
<dbReference type="PANTHER" id="PTHR30329:SF20">
    <property type="entry name" value="EXPORTED PROTEIN"/>
    <property type="match status" value="1"/>
</dbReference>
<proteinExistence type="predicted"/>
<evidence type="ECO:0000313" key="6">
    <source>
        <dbReference type="EMBL" id="QJR09343.1"/>
    </source>
</evidence>
<feature type="signal peptide" evidence="4">
    <location>
        <begin position="1"/>
        <end position="26"/>
    </location>
</feature>
<keyword evidence="6" id="KW-0449">Lipoprotein</keyword>
<dbReference type="PRINTS" id="PR01021">
    <property type="entry name" value="OMPADOMAIN"/>
</dbReference>
<keyword evidence="2 3" id="KW-0472">Membrane</keyword>
<dbReference type="PROSITE" id="PS51257">
    <property type="entry name" value="PROKAR_LIPOPROTEIN"/>
    <property type="match status" value="1"/>
</dbReference>
<dbReference type="Pfam" id="PF14346">
    <property type="entry name" value="DUF4398"/>
    <property type="match status" value="1"/>
</dbReference>
<dbReference type="EMBL" id="CP053069">
    <property type="protein sequence ID" value="QJR09343.1"/>
    <property type="molecule type" value="Genomic_DNA"/>
</dbReference>
<evidence type="ECO:0000259" key="5">
    <source>
        <dbReference type="PROSITE" id="PS51123"/>
    </source>
</evidence>